<dbReference type="PANTHER" id="PTHR43756:SF5">
    <property type="entry name" value="CHOLINE MONOOXYGENASE, CHLOROPLASTIC"/>
    <property type="match status" value="1"/>
</dbReference>
<dbReference type="EMBL" id="CAFBPU010000047">
    <property type="protein sequence ID" value="CAB5037806.1"/>
    <property type="molecule type" value="Genomic_DNA"/>
</dbReference>
<feature type="domain" description="Rieske" evidence="7">
    <location>
        <begin position="42"/>
        <end position="154"/>
    </location>
</feature>
<dbReference type="InterPro" id="IPR036922">
    <property type="entry name" value="Rieske_2Fe-2S_sf"/>
</dbReference>
<keyword evidence="6" id="KW-0411">Iron-sulfur</keyword>
<evidence type="ECO:0000256" key="3">
    <source>
        <dbReference type="ARBA" id="ARBA00022723"/>
    </source>
</evidence>
<accession>A0A6J7JR82</accession>
<name>A0A6J7JR82_9ZZZZ</name>
<dbReference type="Gene3D" id="3.90.380.10">
    <property type="entry name" value="Naphthalene 1,2-dioxygenase Alpha Subunit, Chain A, domain 1"/>
    <property type="match status" value="2"/>
</dbReference>
<evidence type="ECO:0000313" key="8">
    <source>
        <dbReference type="EMBL" id="CAB4946130.1"/>
    </source>
</evidence>
<comment type="cofactor">
    <cofactor evidence="1">
        <name>Fe cation</name>
        <dbReference type="ChEBI" id="CHEBI:24875"/>
    </cofactor>
</comment>
<evidence type="ECO:0000256" key="5">
    <source>
        <dbReference type="ARBA" id="ARBA00023004"/>
    </source>
</evidence>
<reference evidence="8" key="1">
    <citation type="submission" date="2020-05" db="EMBL/GenBank/DDBJ databases">
        <authorList>
            <person name="Chiriac C."/>
            <person name="Salcher M."/>
            <person name="Ghai R."/>
            <person name="Kavagutti S V."/>
        </authorList>
    </citation>
    <scope>NUCLEOTIDE SEQUENCE</scope>
</reference>
<keyword evidence="3" id="KW-0479">Metal-binding</keyword>
<keyword evidence="4" id="KW-0560">Oxidoreductase</keyword>
<organism evidence="8">
    <name type="scientific">freshwater metagenome</name>
    <dbReference type="NCBI Taxonomy" id="449393"/>
    <lineage>
        <taxon>unclassified sequences</taxon>
        <taxon>metagenomes</taxon>
        <taxon>ecological metagenomes</taxon>
    </lineage>
</organism>
<dbReference type="PANTHER" id="PTHR43756">
    <property type="entry name" value="CHOLINE MONOOXYGENASE, CHLOROPLASTIC"/>
    <property type="match status" value="1"/>
</dbReference>
<keyword evidence="2" id="KW-0001">2Fe-2S</keyword>
<gene>
    <name evidence="8" type="ORF">UFOPK3752_01366</name>
    <name evidence="9" type="ORF">UFOPK4150_01887</name>
</gene>
<evidence type="ECO:0000256" key="4">
    <source>
        <dbReference type="ARBA" id="ARBA00023002"/>
    </source>
</evidence>
<dbReference type="CDD" id="cd08884">
    <property type="entry name" value="RHO_alpha_C_GbcA-like"/>
    <property type="match status" value="1"/>
</dbReference>
<dbReference type="GO" id="GO:0016491">
    <property type="term" value="F:oxidoreductase activity"/>
    <property type="evidence" value="ECO:0007669"/>
    <property type="project" value="UniProtKB-KW"/>
</dbReference>
<evidence type="ECO:0000256" key="1">
    <source>
        <dbReference type="ARBA" id="ARBA00001962"/>
    </source>
</evidence>
<proteinExistence type="predicted"/>
<dbReference type="GO" id="GO:0051537">
    <property type="term" value="F:2 iron, 2 sulfur cluster binding"/>
    <property type="evidence" value="ECO:0007669"/>
    <property type="project" value="UniProtKB-KW"/>
</dbReference>
<sequence>MGELQAALPRDHYVDAEVHSTELERVLLREWTCIGRLDEFGFTAPGSATLIPERLAVVDLLGESVLVTTDIDGALHAYYNVCRHRGSQVVPADPAGPAIEPRAAKILRCPYHSWTYGLDGALIHAPHTDDVALDRSSFALHPVGADSWGGWLWLHGTPGEAVPLLEELAPVPDKVVRYPLDTLVLGTRLRYEVAANWKVIAENYNECYHCGPVHPELSRLVPAFIGGGTGLEWDDGIPHREGAWTFTLSGTSDRAPFPDLDEFERVRHKGELIYPNLLLSLAAEHAAAFMLRPIAVDRTEVICDLLFAADEAAKPTFDPSDVVELWDLINRQDWVVCESVQRGMSSRAYTEGWYAPMEESSLDIRRWLLPRHGPAVDRS</sequence>
<evidence type="ECO:0000259" key="7">
    <source>
        <dbReference type="PROSITE" id="PS51296"/>
    </source>
</evidence>
<protein>
    <submittedName>
        <fullName evidence="8">Unannotated protein</fullName>
    </submittedName>
</protein>
<dbReference type="Gene3D" id="2.102.10.10">
    <property type="entry name" value="Rieske [2Fe-2S] iron-sulphur domain"/>
    <property type="match status" value="1"/>
</dbReference>
<evidence type="ECO:0000256" key="6">
    <source>
        <dbReference type="ARBA" id="ARBA00023014"/>
    </source>
</evidence>
<dbReference type="Pfam" id="PF00355">
    <property type="entry name" value="Rieske"/>
    <property type="match status" value="1"/>
</dbReference>
<evidence type="ECO:0000256" key="2">
    <source>
        <dbReference type="ARBA" id="ARBA00022714"/>
    </source>
</evidence>
<dbReference type="EMBL" id="CAFBND010000053">
    <property type="protein sequence ID" value="CAB4946130.1"/>
    <property type="molecule type" value="Genomic_DNA"/>
</dbReference>
<dbReference type="InterPro" id="IPR017941">
    <property type="entry name" value="Rieske_2Fe-2S"/>
</dbReference>
<dbReference type="Pfam" id="PF00848">
    <property type="entry name" value="Ring_hydroxyl_A"/>
    <property type="match status" value="1"/>
</dbReference>
<keyword evidence="5" id="KW-0408">Iron</keyword>
<dbReference type="InterPro" id="IPR001663">
    <property type="entry name" value="Rng_hydr_dOase-A"/>
</dbReference>
<dbReference type="GO" id="GO:0005506">
    <property type="term" value="F:iron ion binding"/>
    <property type="evidence" value="ECO:0007669"/>
    <property type="project" value="InterPro"/>
</dbReference>
<evidence type="ECO:0000313" key="9">
    <source>
        <dbReference type="EMBL" id="CAB5037806.1"/>
    </source>
</evidence>
<dbReference type="CDD" id="cd03469">
    <property type="entry name" value="Rieske_RO_Alpha_N"/>
    <property type="match status" value="1"/>
</dbReference>
<dbReference type="SUPFAM" id="SSF55961">
    <property type="entry name" value="Bet v1-like"/>
    <property type="match status" value="1"/>
</dbReference>
<dbReference type="AlphaFoldDB" id="A0A6J7JR82"/>
<dbReference type="PROSITE" id="PS51296">
    <property type="entry name" value="RIESKE"/>
    <property type="match status" value="1"/>
</dbReference>
<dbReference type="SUPFAM" id="SSF50022">
    <property type="entry name" value="ISP domain"/>
    <property type="match status" value="1"/>
</dbReference>
<dbReference type="InterPro" id="IPR015879">
    <property type="entry name" value="Ring_hydroxy_dOase_asu_C_dom"/>
</dbReference>